<gene>
    <name evidence="1" type="ORF">JS44_10125</name>
</gene>
<organism evidence="1">
    <name type="scientific">Anoxybacillus flavithermus</name>
    <dbReference type="NCBI Taxonomy" id="33934"/>
    <lineage>
        <taxon>Bacteria</taxon>
        <taxon>Bacillati</taxon>
        <taxon>Bacillota</taxon>
        <taxon>Bacilli</taxon>
        <taxon>Bacillales</taxon>
        <taxon>Anoxybacillaceae</taxon>
        <taxon>Anoxybacillus</taxon>
    </lineage>
</organism>
<dbReference type="Pfam" id="PF05573">
    <property type="entry name" value="NosL"/>
    <property type="match status" value="1"/>
</dbReference>
<name>A0A094J2V7_9BACL</name>
<evidence type="ECO:0000313" key="1">
    <source>
        <dbReference type="EMBL" id="KFZ32359.1"/>
    </source>
</evidence>
<proteinExistence type="predicted"/>
<dbReference type="PROSITE" id="PS51257">
    <property type="entry name" value="PROKAR_LIPOPROTEIN"/>
    <property type="match status" value="1"/>
</dbReference>
<dbReference type="PANTHER" id="PTHR41247:SF1">
    <property type="entry name" value="HTH-TYPE TRANSCRIPTIONAL REPRESSOR YCNK"/>
    <property type="match status" value="1"/>
</dbReference>
<dbReference type="InterPro" id="IPR008719">
    <property type="entry name" value="N2O_reductase_NosL"/>
</dbReference>
<dbReference type="SUPFAM" id="SSF160387">
    <property type="entry name" value="NosL/MerB-like"/>
    <property type="match status" value="1"/>
</dbReference>
<dbReference type="AlphaFoldDB" id="A0A094J2V7"/>
<reference evidence="1" key="1">
    <citation type="submission" date="2014-08" db="EMBL/GenBank/DDBJ databases">
        <title>Fullgenome sequencing of Anoxybacillus sp.25 isolate from Garga hot-spring Russia.</title>
        <authorList>
            <person name="Rozanov A.S."/>
            <person name="Kotenko A.V."/>
            <person name="Malup T.K."/>
            <person name="Peltek S.E."/>
        </authorList>
    </citation>
    <scope>NUCLEOTIDE SEQUENCE [LARGE SCALE GENOMIC DNA]</scope>
    <source>
        <strain evidence="1">25</strain>
    </source>
</reference>
<dbReference type="PANTHER" id="PTHR41247">
    <property type="entry name" value="HTH-TYPE TRANSCRIPTIONAL REPRESSOR YCNK"/>
    <property type="match status" value="1"/>
</dbReference>
<protein>
    <submittedName>
        <fullName evidence="1">Nitrous oxide reduction protein</fullName>
    </submittedName>
</protein>
<sequence length="151" mass="17640">MKYEKIASLLFACFLVACSGEKTYEPEDINPDIDVCVVCNMSIVAEQYATEAILKDGTVHKFDDIGCMIEWMRKQNNDDIAKLYVRDVTNGEWVELEKAVYAYHPDYWTPMNYGVVSFANEQHAKAYMEQEGEGQLWTYEQLKQHRWGFER</sequence>
<comment type="caution">
    <text evidence="1">The sequence shown here is derived from an EMBL/GenBank/DDBJ whole genome shotgun (WGS) entry which is preliminary data.</text>
</comment>
<accession>A0A094J2V7</accession>
<dbReference type="EMBL" id="JPZO01000062">
    <property type="protein sequence ID" value="KFZ32359.1"/>
    <property type="molecule type" value="Genomic_DNA"/>
</dbReference>